<name>A0A9N8DTM3_9STRA</name>
<gene>
    <name evidence="1" type="ORF">SEMRO_241_G096420.1</name>
</gene>
<reference evidence="1" key="1">
    <citation type="submission" date="2020-06" db="EMBL/GenBank/DDBJ databases">
        <authorList>
            <consortium name="Plant Systems Biology data submission"/>
        </authorList>
    </citation>
    <scope>NUCLEOTIDE SEQUENCE</scope>
    <source>
        <strain evidence="1">D6</strain>
    </source>
</reference>
<comment type="caution">
    <text evidence="1">The sequence shown here is derived from an EMBL/GenBank/DDBJ whole genome shotgun (WGS) entry which is preliminary data.</text>
</comment>
<proteinExistence type="predicted"/>
<organism evidence="1 2">
    <name type="scientific">Seminavis robusta</name>
    <dbReference type="NCBI Taxonomy" id="568900"/>
    <lineage>
        <taxon>Eukaryota</taxon>
        <taxon>Sar</taxon>
        <taxon>Stramenopiles</taxon>
        <taxon>Ochrophyta</taxon>
        <taxon>Bacillariophyta</taxon>
        <taxon>Bacillariophyceae</taxon>
        <taxon>Bacillariophycidae</taxon>
        <taxon>Naviculales</taxon>
        <taxon>Naviculaceae</taxon>
        <taxon>Seminavis</taxon>
    </lineage>
</organism>
<dbReference type="OrthoDB" id="56741at2759"/>
<evidence type="ECO:0000313" key="2">
    <source>
        <dbReference type="Proteomes" id="UP001153069"/>
    </source>
</evidence>
<sequence length="437" mass="50042">MDDFINELKEERPPDLKARRVCCGCKIEEPADKPFKLQCSQCKDEGFVPALFCSKTCSKQTWPKHKEWHETWGQDAKNAIGTHKIILLEREEWSDYDALIVAGLRKINSGDYAGAKKLFRKAQKLDTRRPEAFTYLGSMFRMSGMESEFISNTQEGIKRVALTTLMRNYNNGVVVDVKRLKKDMWGWATGVCDLCVQYADVQRKESEIPKWFHHDDILIRVTKVALESFKEYKYTRDRTISDMTYMRAHLLSGFLHNGVHDISKEVETMVHHRTPQQLLEALALYRSLSKEGSNASDSEFFQSQAVVLEYIAGVKDRKQGTPSNDNEQRVIRAHAWVTLCGLTSPSGSAMNGKLGLVSENGLRNGRHLVTVDRYDGVKCIKPENLVEIPVEEHYEALLSTLGEEMQWRFMRNLVECEAEPKQVEPNLEKKKAPQSNC</sequence>
<dbReference type="Gene3D" id="6.10.140.2220">
    <property type="match status" value="1"/>
</dbReference>
<keyword evidence="2" id="KW-1185">Reference proteome</keyword>
<dbReference type="Proteomes" id="UP001153069">
    <property type="component" value="Unassembled WGS sequence"/>
</dbReference>
<accession>A0A9N8DTM3</accession>
<evidence type="ECO:0000313" key="1">
    <source>
        <dbReference type="EMBL" id="CAB9505729.1"/>
    </source>
</evidence>
<dbReference type="AlphaFoldDB" id="A0A9N8DTM3"/>
<protein>
    <submittedName>
        <fullName evidence="1">Uncharacterized protein</fullName>
    </submittedName>
</protein>
<dbReference type="EMBL" id="CAICTM010000240">
    <property type="protein sequence ID" value="CAB9505729.1"/>
    <property type="molecule type" value="Genomic_DNA"/>
</dbReference>